<dbReference type="SUPFAM" id="SSF51261">
    <property type="entry name" value="Duplicated hybrid motif"/>
    <property type="match status" value="1"/>
</dbReference>
<dbReference type="EC" id="3.4.24.-" evidence="3"/>
<dbReference type="EMBL" id="JBHSLA010000004">
    <property type="protein sequence ID" value="MFC5195824.1"/>
    <property type="molecule type" value="Genomic_DNA"/>
</dbReference>
<accession>A0ABW0C980</accession>
<proteinExistence type="predicted"/>
<keyword evidence="1" id="KW-0732">Signal</keyword>
<dbReference type="GO" id="GO:0016787">
    <property type="term" value="F:hydrolase activity"/>
    <property type="evidence" value="ECO:0007669"/>
    <property type="project" value="UniProtKB-KW"/>
</dbReference>
<evidence type="ECO:0000256" key="1">
    <source>
        <dbReference type="SAM" id="SignalP"/>
    </source>
</evidence>
<feature type="chain" id="PRO_5046517492" evidence="1">
    <location>
        <begin position="18"/>
        <end position="563"/>
    </location>
</feature>
<dbReference type="RefSeq" id="WP_376860873.1">
    <property type="nucleotide sequence ID" value="NZ_JBHSLA010000004.1"/>
</dbReference>
<dbReference type="CDD" id="cd12797">
    <property type="entry name" value="M23_peptidase"/>
    <property type="match status" value="1"/>
</dbReference>
<organism evidence="3 4">
    <name type="scientific">Bizionia hallyeonensis</name>
    <dbReference type="NCBI Taxonomy" id="1123757"/>
    <lineage>
        <taxon>Bacteria</taxon>
        <taxon>Pseudomonadati</taxon>
        <taxon>Bacteroidota</taxon>
        <taxon>Flavobacteriia</taxon>
        <taxon>Flavobacteriales</taxon>
        <taxon>Flavobacteriaceae</taxon>
        <taxon>Bizionia</taxon>
    </lineage>
</organism>
<protein>
    <submittedName>
        <fullName evidence="3">M23 family metallopeptidase</fullName>
        <ecNumber evidence="3">3.4.24.-</ecNumber>
    </submittedName>
</protein>
<dbReference type="PANTHER" id="PTHR21666">
    <property type="entry name" value="PEPTIDASE-RELATED"/>
    <property type="match status" value="1"/>
</dbReference>
<dbReference type="Proteomes" id="UP001596162">
    <property type="component" value="Unassembled WGS sequence"/>
</dbReference>
<dbReference type="Pfam" id="PF01551">
    <property type="entry name" value="Peptidase_M23"/>
    <property type="match status" value="1"/>
</dbReference>
<dbReference type="InterPro" id="IPR050570">
    <property type="entry name" value="Cell_wall_metabolism_enzyme"/>
</dbReference>
<keyword evidence="3" id="KW-0378">Hydrolase</keyword>
<name>A0ABW0C980_9FLAO</name>
<keyword evidence="4" id="KW-1185">Reference proteome</keyword>
<evidence type="ECO:0000313" key="3">
    <source>
        <dbReference type="EMBL" id="MFC5195824.1"/>
    </source>
</evidence>
<dbReference type="PANTHER" id="PTHR21666:SF285">
    <property type="entry name" value="M23 FAMILY METALLOPEPTIDASE"/>
    <property type="match status" value="1"/>
</dbReference>
<gene>
    <name evidence="3" type="ORF">ACFPH8_10825</name>
</gene>
<dbReference type="Gene3D" id="2.70.70.10">
    <property type="entry name" value="Glucose Permease (Domain IIA)"/>
    <property type="match status" value="1"/>
</dbReference>
<sequence>MQKFLTFFLLFAFIGHAQTPYPTDYFRHPLDVTIIPSGTFGELRSNHFHSGMDIKTQQREGLKVFATANGYISRIKIAHYGYGKALYITHPNGYTTVYAHLQQLSPTLEAYIKKLQYEQETFEIEVFPKIDELPVLKGDLIAFSGNTGGSGGPHLHYEIRDNAERPINPLLFGIDITDTTKPIITEVYAYPISEDSHINGTKERQKLRLINTPNGDYTVENIQAFGKIGFAIEANDRQDLASNKNGVENIQTFYNGNQKFEMDFKRFTFDESRLLNRYIDYGHYTDKKERLQKLFVESGNTLSMLKNIDDNGYIQVEDSTSSVYKVRVKDFHNNDVWLTINIEGLVGTDVKPKEIIETPFHIYSKKANELINKNVSVYFPQDAFFDDFYINFEVNNDTITLHEDTIPLRENFTITYDISSYKDQDSDKLYIARLVGWRKQYTIYSKTYRKENTLTTYNKTLGTYALTVDNINPTIKPINFTEGKWLSKYRFLKVKIEDEGSGISNYRATINGKWILMEYDYKTNLLVYDFNDNVSTETKNNLKIIVTDNVGNNSTFETTFFRK</sequence>
<reference evidence="4" key="1">
    <citation type="journal article" date="2019" name="Int. J. Syst. Evol. Microbiol.">
        <title>The Global Catalogue of Microorganisms (GCM) 10K type strain sequencing project: providing services to taxonomists for standard genome sequencing and annotation.</title>
        <authorList>
            <consortium name="The Broad Institute Genomics Platform"/>
            <consortium name="The Broad Institute Genome Sequencing Center for Infectious Disease"/>
            <person name="Wu L."/>
            <person name="Ma J."/>
        </authorList>
    </citation>
    <scope>NUCLEOTIDE SEQUENCE [LARGE SCALE GENOMIC DNA]</scope>
    <source>
        <strain evidence="4">JCM 17978</strain>
    </source>
</reference>
<evidence type="ECO:0000259" key="2">
    <source>
        <dbReference type="Pfam" id="PF01551"/>
    </source>
</evidence>
<feature type="signal peptide" evidence="1">
    <location>
        <begin position="1"/>
        <end position="17"/>
    </location>
</feature>
<feature type="domain" description="M23ase beta-sheet core" evidence="2">
    <location>
        <begin position="48"/>
        <end position="109"/>
    </location>
</feature>
<evidence type="ECO:0000313" key="4">
    <source>
        <dbReference type="Proteomes" id="UP001596162"/>
    </source>
</evidence>
<comment type="caution">
    <text evidence="3">The sequence shown here is derived from an EMBL/GenBank/DDBJ whole genome shotgun (WGS) entry which is preliminary data.</text>
</comment>
<dbReference type="InterPro" id="IPR016047">
    <property type="entry name" value="M23ase_b-sheet_dom"/>
</dbReference>
<dbReference type="InterPro" id="IPR011055">
    <property type="entry name" value="Dup_hybrid_motif"/>
</dbReference>